<name>A0AAV2I7G4_LYMST</name>
<dbReference type="AlphaFoldDB" id="A0AAV2I7G4"/>
<feature type="transmembrane region" description="Helical" evidence="1">
    <location>
        <begin position="43"/>
        <end position="68"/>
    </location>
</feature>
<feature type="transmembrane region" description="Helical" evidence="1">
    <location>
        <begin position="80"/>
        <end position="109"/>
    </location>
</feature>
<accession>A0AAV2I7G4</accession>
<comment type="caution">
    <text evidence="2">The sequence shown here is derived from an EMBL/GenBank/DDBJ whole genome shotgun (WGS) entry which is preliminary data.</text>
</comment>
<keyword evidence="1" id="KW-0472">Membrane</keyword>
<protein>
    <submittedName>
        <fullName evidence="2">Uncharacterized protein</fullName>
    </submittedName>
</protein>
<keyword evidence="1" id="KW-1133">Transmembrane helix</keyword>
<evidence type="ECO:0000256" key="1">
    <source>
        <dbReference type="SAM" id="Phobius"/>
    </source>
</evidence>
<keyword evidence="3" id="KW-1185">Reference proteome</keyword>
<dbReference type="EMBL" id="CAXITT010000472">
    <property type="protein sequence ID" value="CAL1542152.1"/>
    <property type="molecule type" value="Genomic_DNA"/>
</dbReference>
<feature type="transmembrane region" description="Helical" evidence="1">
    <location>
        <begin position="13"/>
        <end position="31"/>
    </location>
</feature>
<reference evidence="2 3" key="1">
    <citation type="submission" date="2024-04" db="EMBL/GenBank/DDBJ databases">
        <authorList>
            <consortium name="Genoscope - CEA"/>
            <person name="William W."/>
        </authorList>
    </citation>
    <scope>NUCLEOTIDE SEQUENCE [LARGE SCALE GENOMIC DNA]</scope>
</reference>
<evidence type="ECO:0000313" key="3">
    <source>
        <dbReference type="Proteomes" id="UP001497497"/>
    </source>
</evidence>
<keyword evidence="1" id="KW-0812">Transmembrane</keyword>
<gene>
    <name evidence="2" type="ORF">GSLYS_00015758001</name>
</gene>
<evidence type="ECO:0000313" key="2">
    <source>
        <dbReference type="EMBL" id="CAL1542152.1"/>
    </source>
</evidence>
<dbReference type="Proteomes" id="UP001497497">
    <property type="component" value="Unassembled WGS sequence"/>
</dbReference>
<organism evidence="2 3">
    <name type="scientific">Lymnaea stagnalis</name>
    <name type="common">Great pond snail</name>
    <name type="synonym">Helix stagnalis</name>
    <dbReference type="NCBI Taxonomy" id="6523"/>
    <lineage>
        <taxon>Eukaryota</taxon>
        <taxon>Metazoa</taxon>
        <taxon>Spiralia</taxon>
        <taxon>Lophotrochozoa</taxon>
        <taxon>Mollusca</taxon>
        <taxon>Gastropoda</taxon>
        <taxon>Heterobranchia</taxon>
        <taxon>Euthyneura</taxon>
        <taxon>Panpulmonata</taxon>
        <taxon>Hygrophila</taxon>
        <taxon>Lymnaeoidea</taxon>
        <taxon>Lymnaeidae</taxon>
        <taxon>Lymnaea</taxon>
    </lineage>
</organism>
<proteinExistence type="predicted"/>
<sequence>MASEEPIDVVGEVANIITLCALLIYLYHLIGCHVFRSVFLRQLAYIFQTVRLVILLGILLPCLTHWQAFALYPKISPKEFPYMVIALLFLNVVFSLVIHSFADYLWLFYNGQVNKWCRKGDCRKAKCRNCVTFCRKKVKKC</sequence>